<proteinExistence type="predicted"/>
<dbReference type="PANTHER" id="PTHR43396">
    <property type="entry name" value="FLAVOHEMOPROTEIN"/>
    <property type="match status" value="1"/>
</dbReference>
<dbReference type="Pfam" id="PF00042">
    <property type="entry name" value="Globin"/>
    <property type="match status" value="1"/>
</dbReference>
<dbReference type="STRING" id="763406.A0A1E3NKY8"/>
<gene>
    <name evidence="3" type="ORF">PICMEDRAFT_59035</name>
</gene>
<organism evidence="3 4">
    <name type="scientific">Pichia membranifaciens NRRL Y-2026</name>
    <dbReference type="NCBI Taxonomy" id="763406"/>
    <lineage>
        <taxon>Eukaryota</taxon>
        <taxon>Fungi</taxon>
        <taxon>Dikarya</taxon>
        <taxon>Ascomycota</taxon>
        <taxon>Saccharomycotina</taxon>
        <taxon>Pichiomycetes</taxon>
        <taxon>Pichiales</taxon>
        <taxon>Pichiaceae</taxon>
        <taxon>Pichia</taxon>
    </lineage>
</organism>
<evidence type="ECO:0000313" key="4">
    <source>
        <dbReference type="Proteomes" id="UP000094455"/>
    </source>
</evidence>
<dbReference type="OrthoDB" id="436496at2759"/>
<dbReference type="InterPro" id="IPR044399">
    <property type="entry name" value="Mb-like_M"/>
</dbReference>
<keyword evidence="4" id="KW-1185">Reference proteome</keyword>
<dbReference type="GO" id="GO:0046210">
    <property type="term" value="P:nitric oxide catabolic process"/>
    <property type="evidence" value="ECO:0007669"/>
    <property type="project" value="TreeGrafter"/>
</dbReference>
<feature type="compositionally biased region" description="Polar residues" evidence="1">
    <location>
        <begin position="349"/>
        <end position="361"/>
    </location>
</feature>
<feature type="domain" description="Globin" evidence="2">
    <location>
        <begin position="179"/>
        <end position="309"/>
    </location>
</feature>
<dbReference type="InterPro" id="IPR000971">
    <property type="entry name" value="Globin"/>
</dbReference>
<protein>
    <recommendedName>
        <fullName evidence="2">Globin domain-containing protein</fullName>
    </recommendedName>
</protein>
<accession>A0A1E3NKY8</accession>
<dbReference type="GO" id="GO:0008941">
    <property type="term" value="F:nitric oxide dioxygenase NAD(P)H activity"/>
    <property type="evidence" value="ECO:0007669"/>
    <property type="project" value="TreeGrafter"/>
</dbReference>
<dbReference type="SUPFAM" id="SSF46458">
    <property type="entry name" value="Globin-like"/>
    <property type="match status" value="1"/>
</dbReference>
<reference evidence="3 4" key="1">
    <citation type="journal article" date="2016" name="Proc. Natl. Acad. Sci. U.S.A.">
        <title>Comparative genomics of biotechnologically important yeasts.</title>
        <authorList>
            <person name="Riley R."/>
            <person name="Haridas S."/>
            <person name="Wolfe K.H."/>
            <person name="Lopes M.R."/>
            <person name="Hittinger C.T."/>
            <person name="Goeker M."/>
            <person name="Salamov A.A."/>
            <person name="Wisecaver J.H."/>
            <person name="Long T.M."/>
            <person name="Calvey C.H."/>
            <person name="Aerts A.L."/>
            <person name="Barry K.W."/>
            <person name="Choi C."/>
            <person name="Clum A."/>
            <person name="Coughlan A.Y."/>
            <person name="Deshpande S."/>
            <person name="Douglass A.P."/>
            <person name="Hanson S.J."/>
            <person name="Klenk H.-P."/>
            <person name="LaButti K.M."/>
            <person name="Lapidus A."/>
            <person name="Lindquist E.A."/>
            <person name="Lipzen A.M."/>
            <person name="Meier-Kolthoff J.P."/>
            <person name="Ohm R.A."/>
            <person name="Otillar R.P."/>
            <person name="Pangilinan J.L."/>
            <person name="Peng Y."/>
            <person name="Rokas A."/>
            <person name="Rosa C.A."/>
            <person name="Scheuner C."/>
            <person name="Sibirny A.A."/>
            <person name="Slot J.C."/>
            <person name="Stielow J.B."/>
            <person name="Sun H."/>
            <person name="Kurtzman C.P."/>
            <person name="Blackwell M."/>
            <person name="Grigoriev I.V."/>
            <person name="Jeffries T.W."/>
        </authorList>
    </citation>
    <scope>NUCLEOTIDE SEQUENCE [LARGE SCALE GENOMIC DNA]</scope>
    <source>
        <strain evidence="3 4">NRRL Y-2026</strain>
    </source>
</reference>
<sequence>MFQTHTQNSNSSAASLVTEGTPSVAASKTNPPGTPQMLHKFGSNETLSVLSRSITATSVNSTSTINTTFETNWMPNSFVVSKKKYKISLKLKTSEIELLRKSWAIVTSNETYTPSSNGLEPLSSRSSSMTGLNLMKTNTGSSNQGNPLNGGSGSAGTGSAGSSGPGAGSGMGAVSAGPGKTTSSFNTASFSSFLFCIQFYNNLISMDPEIENMIPSIRHQASAFAGVITVAIGTLEDLSKMKESLLNLGHLHARILGIDSPYFKIMGEALIKTFQDWFGNSPESFPLELEEAWIKLYCFLANSIIQGGIDPVIEYNLQSARKQAGLDENSQIDEDEEIDDDERADQLTNLQESDVGSSYNPSSATDDSLKKSAASSKNSPSQPVFSKYEPSISSTSNSKSSYIPKNINRLKKSRTGANREDCTIM</sequence>
<dbReference type="GO" id="GO:0071949">
    <property type="term" value="F:FAD binding"/>
    <property type="evidence" value="ECO:0007669"/>
    <property type="project" value="TreeGrafter"/>
</dbReference>
<dbReference type="PANTHER" id="PTHR43396:SF6">
    <property type="entry name" value="ABL201WP"/>
    <property type="match status" value="1"/>
</dbReference>
<dbReference type="GO" id="GO:0020037">
    <property type="term" value="F:heme binding"/>
    <property type="evidence" value="ECO:0007669"/>
    <property type="project" value="InterPro"/>
</dbReference>
<feature type="region of interest" description="Disordered" evidence="1">
    <location>
        <begin position="1"/>
        <end position="39"/>
    </location>
</feature>
<dbReference type="PROSITE" id="PS01033">
    <property type="entry name" value="GLOBIN"/>
    <property type="match status" value="1"/>
</dbReference>
<feature type="region of interest" description="Disordered" evidence="1">
    <location>
        <begin position="110"/>
        <end position="178"/>
    </location>
</feature>
<dbReference type="Gene3D" id="1.10.490.10">
    <property type="entry name" value="Globins"/>
    <property type="match status" value="1"/>
</dbReference>
<dbReference type="GeneID" id="30180026"/>
<dbReference type="RefSeq" id="XP_019017928.1">
    <property type="nucleotide sequence ID" value="XM_019163339.1"/>
</dbReference>
<evidence type="ECO:0000259" key="2">
    <source>
        <dbReference type="PROSITE" id="PS01033"/>
    </source>
</evidence>
<dbReference type="InterPro" id="IPR009050">
    <property type="entry name" value="Globin-like_sf"/>
</dbReference>
<dbReference type="Proteomes" id="UP000094455">
    <property type="component" value="Unassembled WGS sequence"/>
</dbReference>
<dbReference type="GO" id="GO:0071500">
    <property type="term" value="P:cellular response to nitrosative stress"/>
    <property type="evidence" value="ECO:0007669"/>
    <property type="project" value="TreeGrafter"/>
</dbReference>
<feature type="compositionally biased region" description="Low complexity" evidence="1">
    <location>
        <begin position="391"/>
        <end position="401"/>
    </location>
</feature>
<dbReference type="GO" id="GO:0019825">
    <property type="term" value="F:oxygen binding"/>
    <property type="evidence" value="ECO:0007669"/>
    <property type="project" value="InterPro"/>
</dbReference>
<evidence type="ECO:0000313" key="3">
    <source>
        <dbReference type="EMBL" id="ODQ46815.1"/>
    </source>
</evidence>
<dbReference type="AlphaFoldDB" id="A0A1E3NKY8"/>
<feature type="region of interest" description="Disordered" evidence="1">
    <location>
        <begin position="349"/>
        <end position="425"/>
    </location>
</feature>
<dbReference type="InterPro" id="IPR012292">
    <property type="entry name" value="Globin/Proto"/>
</dbReference>
<evidence type="ECO:0000256" key="1">
    <source>
        <dbReference type="SAM" id="MobiDB-lite"/>
    </source>
</evidence>
<feature type="compositionally biased region" description="Gly residues" evidence="1">
    <location>
        <begin position="148"/>
        <end position="171"/>
    </location>
</feature>
<feature type="compositionally biased region" description="Polar residues" evidence="1">
    <location>
        <begin position="110"/>
        <end position="147"/>
    </location>
</feature>
<feature type="compositionally biased region" description="Polar residues" evidence="1">
    <location>
        <begin position="1"/>
        <end position="31"/>
    </location>
</feature>
<dbReference type="CDD" id="cd01040">
    <property type="entry name" value="Mb-like"/>
    <property type="match status" value="1"/>
</dbReference>
<dbReference type="EMBL" id="KV454003">
    <property type="protein sequence ID" value="ODQ46815.1"/>
    <property type="molecule type" value="Genomic_DNA"/>
</dbReference>
<feature type="compositionally biased region" description="Low complexity" evidence="1">
    <location>
        <begin position="362"/>
        <end position="381"/>
    </location>
</feature>
<name>A0A1E3NKY8_9ASCO</name>